<sequence>MAPYSGLVAESSGLNAGMETVLVTGGCGFIGSHCSKELLTRGYRVIVVDEMNGYYDIRIKERNLRELRNWVSETDRFSFYKGDIGNENFIKSVFERERPAWVCHLAARAGVRASLEDPRIYAHSNVVGTTNILEMARMYGCRSVAMASSSSVYGDRKKDNNGGVEYDEDALAEDGEPVHAFRESDAVVHPASPYAATKASCELIAYTFTQLYKLPVACLRFFTVYGPGGRPDMAPLKFVDRISRKLQIDRYGDGSAVRDFTYVTDIVDGTLRSLFQPQGFQIYNLGGGNPVTLGYFIQLIENGLDTKANIRELPPQPGDVGRTHASTKKAQEMLGFKAQVRIEDGVTKTIQWYRDFQAEVAQEPVPEPLPVSMKSSMSFEFEGMIPEPKTAMDMLLCTRLHGQDKLDVAQKQHLQDLIRVTLQVEDAHVAIAVEWTPARLGLLDDVTDHLDSLASQRMRNRIQIIPVANWGVTTALNACLHEAARMQAKWVAFQSLEVQASPEIIACMKSAVGEDTLVAGVALTGHQFEAGEHTLNGTNCPWNALAIWRVEKLAMTGFVAIGNGSLPGASAGVEEVSTITVIQQLRTAVKQNDAQAKLLCVPGVGWDREWPDEARKESHAQKMASKQERAAQHLQMLQLQTARVSHIEAAGMLKA</sequence>
<evidence type="ECO:0000259" key="3">
    <source>
        <dbReference type="Pfam" id="PF16363"/>
    </source>
</evidence>
<gene>
    <name evidence="4" type="ORF">EGYM00163_LOCUS27469</name>
</gene>
<name>A0A7S4LA72_9EUGL</name>
<proteinExistence type="inferred from homology"/>
<dbReference type="InterPro" id="IPR036291">
    <property type="entry name" value="NAD(P)-bd_dom_sf"/>
</dbReference>
<dbReference type="PANTHER" id="PTHR43574">
    <property type="entry name" value="EPIMERASE-RELATED"/>
    <property type="match status" value="1"/>
</dbReference>
<evidence type="ECO:0000313" key="4">
    <source>
        <dbReference type="EMBL" id="CAE0816310.1"/>
    </source>
</evidence>
<reference evidence="4" key="1">
    <citation type="submission" date="2021-01" db="EMBL/GenBank/DDBJ databases">
        <authorList>
            <person name="Corre E."/>
            <person name="Pelletier E."/>
            <person name="Niang G."/>
            <person name="Scheremetjew M."/>
            <person name="Finn R."/>
            <person name="Kale V."/>
            <person name="Holt S."/>
            <person name="Cochrane G."/>
            <person name="Meng A."/>
            <person name="Brown T."/>
            <person name="Cohen L."/>
        </authorList>
    </citation>
    <scope>NUCLEOTIDE SEQUENCE</scope>
    <source>
        <strain evidence="4">CCMP1594</strain>
    </source>
</reference>
<protein>
    <recommendedName>
        <fullName evidence="3">NAD(P)-binding domain-containing protein</fullName>
    </recommendedName>
</protein>
<organism evidence="4">
    <name type="scientific">Eutreptiella gymnastica</name>
    <dbReference type="NCBI Taxonomy" id="73025"/>
    <lineage>
        <taxon>Eukaryota</taxon>
        <taxon>Discoba</taxon>
        <taxon>Euglenozoa</taxon>
        <taxon>Euglenida</taxon>
        <taxon>Spirocuta</taxon>
        <taxon>Euglenophyceae</taxon>
        <taxon>Eutreptiales</taxon>
        <taxon>Eutreptiaceae</taxon>
        <taxon>Eutreptiella</taxon>
    </lineage>
</organism>
<evidence type="ECO:0000256" key="2">
    <source>
        <dbReference type="ARBA" id="ARBA00023027"/>
    </source>
</evidence>
<accession>A0A7S4LA72</accession>
<dbReference type="InterPro" id="IPR016040">
    <property type="entry name" value="NAD(P)-bd_dom"/>
</dbReference>
<dbReference type="Pfam" id="PF16363">
    <property type="entry name" value="GDP_Man_Dehyd"/>
    <property type="match status" value="1"/>
</dbReference>
<dbReference type="PRINTS" id="PR01713">
    <property type="entry name" value="NUCEPIMERASE"/>
</dbReference>
<dbReference type="Gene3D" id="3.40.50.720">
    <property type="entry name" value="NAD(P)-binding Rossmann-like Domain"/>
    <property type="match status" value="1"/>
</dbReference>
<feature type="domain" description="NAD(P)-binding" evidence="3">
    <location>
        <begin position="22"/>
        <end position="349"/>
    </location>
</feature>
<dbReference type="EMBL" id="HBJA01078399">
    <property type="protein sequence ID" value="CAE0816310.1"/>
    <property type="molecule type" value="Transcribed_RNA"/>
</dbReference>
<dbReference type="AlphaFoldDB" id="A0A7S4LA72"/>
<comment type="similarity">
    <text evidence="1">Belongs to the NAD(P)-dependent epimerase/dehydratase family.</text>
</comment>
<evidence type="ECO:0000256" key="1">
    <source>
        <dbReference type="ARBA" id="ARBA00007637"/>
    </source>
</evidence>
<dbReference type="SUPFAM" id="SSF51735">
    <property type="entry name" value="NAD(P)-binding Rossmann-fold domains"/>
    <property type="match status" value="1"/>
</dbReference>
<keyword evidence="2" id="KW-0520">NAD</keyword>